<evidence type="ECO:0000313" key="1">
    <source>
        <dbReference type="EMBL" id="EQD77603.1"/>
    </source>
</evidence>
<comment type="caution">
    <text evidence="1">The sequence shown here is derived from an EMBL/GenBank/DDBJ whole genome shotgun (WGS) entry which is preliminary data.</text>
</comment>
<reference evidence="1" key="1">
    <citation type="submission" date="2013-08" db="EMBL/GenBank/DDBJ databases">
        <authorList>
            <person name="Mendez C."/>
            <person name="Richter M."/>
            <person name="Ferrer M."/>
            <person name="Sanchez J."/>
        </authorList>
    </citation>
    <scope>NUCLEOTIDE SEQUENCE</scope>
</reference>
<name>T1C973_9ZZZZ</name>
<accession>T1C973</accession>
<organism evidence="1">
    <name type="scientific">mine drainage metagenome</name>
    <dbReference type="NCBI Taxonomy" id="410659"/>
    <lineage>
        <taxon>unclassified sequences</taxon>
        <taxon>metagenomes</taxon>
        <taxon>ecological metagenomes</taxon>
    </lineage>
</organism>
<reference evidence="1" key="2">
    <citation type="journal article" date="2014" name="ISME J.">
        <title>Microbial stratification in low pH oxic and suboxic macroscopic growths along an acid mine drainage.</title>
        <authorList>
            <person name="Mendez-Garcia C."/>
            <person name="Mesa V."/>
            <person name="Sprenger R.R."/>
            <person name="Richter M."/>
            <person name="Diez M.S."/>
            <person name="Solano J."/>
            <person name="Bargiela R."/>
            <person name="Golyshina O.V."/>
            <person name="Manteca A."/>
            <person name="Ramos J.L."/>
            <person name="Gallego J.R."/>
            <person name="Llorente I."/>
            <person name="Martins Dos Santos V.A."/>
            <person name="Jensen O.N."/>
            <person name="Pelaez A.I."/>
            <person name="Sanchez J."/>
            <person name="Ferrer M."/>
        </authorList>
    </citation>
    <scope>NUCLEOTIDE SEQUENCE</scope>
</reference>
<dbReference type="EMBL" id="AUZY01000717">
    <property type="protein sequence ID" value="EQD77603.1"/>
    <property type="molecule type" value="Genomic_DNA"/>
</dbReference>
<dbReference type="AlphaFoldDB" id="T1C973"/>
<protein>
    <submittedName>
        <fullName evidence="1">Uncharacterized protein</fullName>
    </submittedName>
</protein>
<proteinExistence type="predicted"/>
<sequence>MAPLSYLRKKPRRRKDGSLQAYWYRCETHWEDGRSHERVIEYLGTNPNVRNFALDPPLARKVAALVAESISPTEAMTKLTDLGLEVPFRPRQLQFLNTPPLRRLALRVE</sequence>
<gene>
    <name evidence="1" type="ORF">B1B_00976</name>
</gene>